<feature type="region of interest" description="Disordered" evidence="2">
    <location>
        <begin position="385"/>
        <end position="411"/>
    </location>
</feature>
<name>A0ABU2UM59_9ACTN</name>
<dbReference type="Pfam" id="PF13517">
    <property type="entry name" value="FG-GAP_3"/>
    <property type="match status" value="1"/>
</dbReference>
<dbReference type="EMBL" id="JAVRFF010000021">
    <property type="protein sequence ID" value="MDT0474363.1"/>
    <property type="molecule type" value="Genomic_DNA"/>
</dbReference>
<dbReference type="SUPFAM" id="SSF69318">
    <property type="entry name" value="Integrin alpha N-terminal domain"/>
    <property type="match status" value="1"/>
</dbReference>
<dbReference type="PANTHER" id="PTHR44103">
    <property type="entry name" value="PROPROTEIN CONVERTASE P"/>
    <property type="match status" value="1"/>
</dbReference>
<protein>
    <submittedName>
        <fullName evidence="5">FG-GAP-like repeat-containing protein</fullName>
    </submittedName>
</protein>
<comment type="caution">
    <text evidence="5">The sequence shown here is derived from an EMBL/GenBank/DDBJ whole genome shotgun (WGS) entry which is preliminary data.</text>
</comment>
<evidence type="ECO:0000259" key="4">
    <source>
        <dbReference type="Pfam" id="PF13860"/>
    </source>
</evidence>
<dbReference type="InterPro" id="IPR025965">
    <property type="entry name" value="FlgD/Vpr_Ig-like"/>
</dbReference>
<dbReference type="InterPro" id="IPR013517">
    <property type="entry name" value="FG-GAP"/>
</dbReference>
<organism evidence="5 6">
    <name type="scientific">Streptomyces hintoniae</name>
    <dbReference type="NCBI Taxonomy" id="3075521"/>
    <lineage>
        <taxon>Bacteria</taxon>
        <taxon>Bacillati</taxon>
        <taxon>Actinomycetota</taxon>
        <taxon>Actinomycetes</taxon>
        <taxon>Kitasatosporales</taxon>
        <taxon>Streptomycetaceae</taxon>
        <taxon>Streptomyces</taxon>
    </lineage>
</organism>
<sequence length="1022" mass="105483">MGRRAHVRGATAAAVSLTLAVGLGPLTAGDAYAEPVAGEVTVPATTSAVPRTGLLSAGPSGFLRYEAGRGQVWTTYAGAETVVDASGTDAYGVTSAGAGSDVVARHDRAAGTVTLRDMASGQVSTVTLPAGQTYFSTLGSTVVTTAGTPGTDSTWHLLDVGADGSVTDRAVTGVPAGARLWAAAGLGDARGQVVRYRAGDDEVTGWLDVEGGRFTALPYALLPWYDLVALSPTHLVWCYDGVLHVASRADPAAAPRTVPIGDVTQVLGLVGDTVVVSRNDPALGPYSSDRAVSRLEAVPLDGSAPRTLLARTARQAVATPDGGLLVAGGTDTDHWGVSLIEAGAAGAAGAGGKVTVRRIVAADQPRGVHPVSRLLLSQGRLTTVEEDPVGGSTSLHTRETGAPGSSTVGARTTRGQLAPELLGAGGPRLVDTGDGRTVVSGYGTGLAQQPRVLTAGQSLPGTRIDASRVYRSVAAARGRFAALTRPEDSTGKAETRVVDLDSGRTVLTTTERVRAIWGTTLWVMSGNDGVVPVDLLTGQRGESVWFGRGCLLNDFQAVGRWLLWNCVLGSEGMGVHDTVTGRDVTIAGSDWEQARLGDGFVATVDAGRLKVIDVRGGTPVAHTAGAFEWGEWDVDPYTGVIAQRRSDHSVRLTPSEVPVSALAQQDATVAAAADVKGGAAPWSPKWWLNKPAASWKLVLGDRAGATVRTLTGGQARGAVAAAWNGKDGAGRLVPDGAYTWKLTVTPADGRGAALTRSGTVKVTGAAAGRRDFVGSDGFGELVTLNGSGGLTYQYGAGKGTFTGKRTGSKWPTTVKAVPFGDLNGDRCNDMLVRFTSGALRAYRPACGAAVTPSTPYTSLGTGWNQYDVLTSPGDVTGDGRADLIARRASTGDVYLFKATSTGKLSARVKIASKWTGYKKIVGAGDLNGDGHGDLLVQDRSNTLWRYDGTGKGTFKSRVKVFSGWGSSYNVVVGVGDITGDGRPDLVSRDTSGTLWRNNGNGKGSFGGRTKIATGWQGYKGVF</sequence>
<proteinExistence type="predicted"/>
<feature type="signal peptide" evidence="3">
    <location>
        <begin position="1"/>
        <end position="33"/>
    </location>
</feature>
<evidence type="ECO:0000256" key="3">
    <source>
        <dbReference type="SAM" id="SignalP"/>
    </source>
</evidence>
<accession>A0ABU2UM59</accession>
<dbReference type="RefSeq" id="WP_311635892.1">
    <property type="nucleotide sequence ID" value="NZ_JAVRFF010000021.1"/>
</dbReference>
<reference evidence="5" key="1">
    <citation type="submission" date="2024-05" db="EMBL/GenBank/DDBJ databases">
        <title>30 novel species of actinomycetes from the DSMZ collection.</title>
        <authorList>
            <person name="Nouioui I."/>
        </authorList>
    </citation>
    <scope>NUCLEOTIDE SEQUENCE</scope>
    <source>
        <strain evidence="5">DSM 41014</strain>
    </source>
</reference>
<dbReference type="Proteomes" id="UP001180489">
    <property type="component" value="Unassembled WGS sequence"/>
</dbReference>
<evidence type="ECO:0000256" key="1">
    <source>
        <dbReference type="ARBA" id="ARBA00022729"/>
    </source>
</evidence>
<keyword evidence="6" id="KW-1185">Reference proteome</keyword>
<gene>
    <name evidence="5" type="ORF">RM863_19760</name>
</gene>
<dbReference type="InterPro" id="IPR028994">
    <property type="entry name" value="Integrin_alpha_N"/>
</dbReference>
<dbReference type="Gene3D" id="2.60.40.4070">
    <property type="match status" value="1"/>
</dbReference>
<feature type="domain" description="FlgD/Vpr Ig-like" evidence="4">
    <location>
        <begin position="677"/>
        <end position="745"/>
    </location>
</feature>
<evidence type="ECO:0000256" key="2">
    <source>
        <dbReference type="SAM" id="MobiDB-lite"/>
    </source>
</evidence>
<dbReference type="PANTHER" id="PTHR44103:SF1">
    <property type="entry name" value="PROPROTEIN CONVERTASE P"/>
    <property type="match status" value="1"/>
</dbReference>
<feature type="chain" id="PRO_5045685612" evidence="3">
    <location>
        <begin position="34"/>
        <end position="1022"/>
    </location>
</feature>
<dbReference type="Pfam" id="PF13860">
    <property type="entry name" value="FlgD_ig"/>
    <property type="match status" value="1"/>
</dbReference>
<dbReference type="Gene3D" id="2.130.10.130">
    <property type="entry name" value="Integrin alpha, N-terminal"/>
    <property type="match status" value="1"/>
</dbReference>
<keyword evidence="1 3" id="KW-0732">Signal</keyword>
<evidence type="ECO:0000313" key="5">
    <source>
        <dbReference type="EMBL" id="MDT0474363.1"/>
    </source>
</evidence>
<evidence type="ECO:0000313" key="6">
    <source>
        <dbReference type="Proteomes" id="UP001180489"/>
    </source>
</evidence>